<keyword evidence="10" id="KW-1185">Reference proteome</keyword>
<dbReference type="EMBL" id="FONN01000001">
    <property type="protein sequence ID" value="SFE26974.1"/>
    <property type="molecule type" value="Genomic_DNA"/>
</dbReference>
<dbReference type="GO" id="GO:0016020">
    <property type="term" value="C:membrane"/>
    <property type="evidence" value="ECO:0007669"/>
    <property type="project" value="UniProtKB-SubCell"/>
</dbReference>
<feature type="transmembrane region" description="Helical" evidence="8">
    <location>
        <begin position="315"/>
        <end position="331"/>
    </location>
</feature>
<evidence type="ECO:0000256" key="2">
    <source>
        <dbReference type="ARBA" id="ARBA00007998"/>
    </source>
</evidence>
<feature type="transmembrane region" description="Helical" evidence="8">
    <location>
        <begin position="91"/>
        <end position="110"/>
    </location>
</feature>
<keyword evidence="5 8" id="KW-0812">Transmembrane</keyword>
<evidence type="ECO:0000256" key="1">
    <source>
        <dbReference type="ARBA" id="ARBA00004141"/>
    </source>
</evidence>
<evidence type="ECO:0000256" key="7">
    <source>
        <dbReference type="ARBA" id="ARBA00023136"/>
    </source>
</evidence>
<proteinExistence type="inferred from homology"/>
<evidence type="ECO:0000313" key="9">
    <source>
        <dbReference type="EMBL" id="SFE26974.1"/>
    </source>
</evidence>
<comment type="similarity">
    <text evidence="2">Belongs to the amino acid-polyamine-organocation (APC) superfamily. Spore germination protein (SGP) (TC 2.A.3.9) family.</text>
</comment>
<keyword evidence="3" id="KW-0813">Transport</keyword>
<dbReference type="PANTHER" id="PTHR34975">
    <property type="entry name" value="SPORE GERMINATION PROTEIN A2"/>
    <property type="match status" value="1"/>
</dbReference>
<dbReference type="OrthoDB" id="2716906at2"/>
<feature type="transmembrane region" description="Helical" evidence="8">
    <location>
        <begin position="280"/>
        <end position="303"/>
    </location>
</feature>
<keyword evidence="7 8" id="KW-0472">Membrane</keyword>
<feature type="transmembrane region" description="Helical" evidence="8">
    <location>
        <begin position="343"/>
        <end position="362"/>
    </location>
</feature>
<dbReference type="NCBIfam" id="TIGR00912">
    <property type="entry name" value="2A0309"/>
    <property type="match status" value="1"/>
</dbReference>
<feature type="transmembrane region" description="Helical" evidence="8">
    <location>
        <begin position="197"/>
        <end position="217"/>
    </location>
</feature>
<feature type="transmembrane region" description="Helical" evidence="8">
    <location>
        <begin position="21"/>
        <end position="38"/>
    </location>
</feature>
<accession>A0A1I1Z556</accession>
<evidence type="ECO:0000313" key="10">
    <source>
        <dbReference type="Proteomes" id="UP000183410"/>
    </source>
</evidence>
<feature type="transmembrane region" description="Helical" evidence="8">
    <location>
        <begin position="50"/>
        <end position="71"/>
    </location>
</feature>
<dbReference type="AlphaFoldDB" id="A0A1I1Z556"/>
<sequence length="374" mass="41250">MSGTQQAKGGLPQEKLTTIQVAVIISNFMLGSGILSLPRVSAEKVGTPDAWISVLLGGLVAIVAGVIMALLSQAYPGQTFYEYSRKIVGSWLGHLLGPVMILYFAATAAFQVRSLFEVSGFILLEGTPQWAITSVFLWVGLYLMLGGLGAIARLFELILPLTIFIYLLVTLMGFTIFDLDNLRPLLGQGIWPVLKGVQTTSLAFTGFEVIILLTAYMKNPNKNIKAVTAGIAIPLVIYIVTVFMVIGALSVDGTLTKNWPTLDMARSFELSGLIFERFEFLLLIIWIMQIFSSFTTAFYFSALGISQLYKRKMKTCLYGLLPFVYIFVAVPRKLDDVFTLGDWIGKVALYLFGVIPIVLLIVTKWRSSKHANQT</sequence>
<protein>
    <submittedName>
        <fullName evidence="9">Spore germination protein</fullName>
    </submittedName>
</protein>
<dbReference type="Pfam" id="PF03845">
    <property type="entry name" value="Spore_permease"/>
    <property type="match status" value="1"/>
</dbReference>
<comment type="subcellular location">
    <subcellularLocation>
        <location evidence="1">Membrane</location>
        <topology evidence="1">Multi-pass membrane protein</topology>
    </subcellularLocation>
</comment>
<reference evidence="10" key="1">
    <citation type="submission" date="2016-10" db="EMBL/GenBank/DDBJ databases">
        <authorList>
            <person name="Varghese N."/>
            <person name="Submissions S."/>
        </authorList>
    </citation>
    <scope>NUCLEOTIDE SEQUENCE [LARGE SCALE GENOMIC DNA]</scope>
    <source>
        <strain evidence="10">CGMCC 1.10223</strain>
    </source>
</reference>
<dbReference type="Proteomes" id="UP000183410">
    <property type="component" value="Unassembled WGS sequence"/>
</dbReference>
<keyword evidence="6 8" id="KW-1133">Transmembrane helix</keyword>
<dbReference type="Gene3D" id="1.20.1740.10">
    <property type="entry name" value="Amino acid/polyamine transporter I"/>
    <property type="match status" value="1"/>
</dbReference>
<evidence type="ECO:0000256" key="8">
    <source>
        <dbReference type="SAM" id="Phobius"/>
    </source>
</evidence>
<feature type="transmembrane region" description="Helical" evidence="8">
    <location>
        <begin position="229"/>
        <end position="251"/>
    </location>
</feature>
<evidence type="ECO:0000256" key="6">
    <source>
        <dbReference type="ARBA" id="ARBA00022989"/>
    </source>
</evidence>
<evidence type="ECO:0000256" key="3">
    <source>
        <dbReference type="ARBA" id="ARBA00022448"/>
    </source>
</evidence>
<dbReference type="GO" id="GO:0009847">
    <property type="term" value="P:spore germination"/>
    <property type="evidence" value="ECO:0007669"/>
    <property type="project" value="InterPro"/>
</dbReference>
<organism evidence="9 10">
    <name type="scientific">Paenibacillus algorifonticola</name>
    <dbReference type="NCBI Taxonomy" id="684063"/>
    <lineage>
        <taxon>Bacteria</taxon>
        <taxon>Bacillati</taxon>
        <taxon>Bacillota</taxon>
        <taxon>Bacilli</taxon>
        <taxon>Bacillales</taxon>
        <taxon>Paenibacillaceae</taxon>
        <taxon>Paenibacillus</taxon>
    </lineage>
</organism>
<feature type="transmembrane region" description="Helical" evidence="8">
    <location>
        <begin position="130"/>
        <end position="151"/>
    </location>
</feature>
<dbReference type="RefSeq" id="WP_046231064.1">
    <property type="nucleotide sequence ID" value="NZ_FONN01000001.1"/>
</dbReference>
<dbReference type="PANTHER" id="PTHR34975:SF2">
    <property type="entry name" value="SPORE GERMINATION PROTEIN A2"/>
    <property type="match status" value="1"/>
</dbReference>
<gene>
    <name evidence="9" type="ORF">SAMN04487969_101997</name>
</gene>
<dbReference type="InterPro" id="IPR004761">
    <property type="entry name" value="Spore_GerAB"/>
</dbReference>
<name>A0A1I1Z556_9BACL</name>
<evidence type="ECO:0000256" key="5">
    <source>
        <dbReference type="ARBA" id="ARBA00022692"/>
    </source>
</evidence>
<feature type="transmembrane region" description="Helical" evidence="8">
    <location>
        <begin position="158"/>
        <end position="177"/>
    </location>
</feature>
<keyword evidence="4" id="KW-0309">Germination</keyword>
<evidence type="ECO:0000256" key="4">
    <source>
        <dbReference type="ARBA" id="ARBA00022544"/>
    </source>
</evidence>